<keyword evidence="5" id="KW-1185">Reference proteome</keyword>
<dbReference type="GeneID" id="18757583"/>
<feature type="region of interest" description="Disordered" evidence="2">
    <location>
        <begin position="369"/>
        <end position="415"/>
    </location>
</feature>
<feature type="domain" description="F-box" evidence="3">
    <location>
        <begin position="86"/>
        <end position="131"/>
    </location>
</feature>
<evidence type="ECO:0000259" key="3">
    <source>
        <dbReference type="PROSITE" id="PS50181"/>
    </source>
</evidence>
<dbReference type="eggNOG" id="ENOG502SKJD">
    <property type="taxonomic scope" value="Eukaryota"/>
</dbReference>
<sequence>MPGLPPPHRRRKKTPTFIKQLDREDVWRRSLYVLGLEPINAQSSTPNSSSSSSVMASCVMASQTASTASTAPVAPETTSAEQTKEPTTFLSLSGEIQREIFQHATSPDLTALSLVSKHFRDLAAEQIYRRFQITFTEEDGILHDYPFDSLAAGLDTFATSEYDHAQYLKEFRVLNEGGGEKTERAFRSFSFDVSCGKFMNTLLLLTLRKAKNLEVFQWDIRIELSRPVYKALHQIQALQHLHLRMQPGPSLWLPLGPLPTSLLPPTHGMQQASGSSVAPLPVILPVPAGSTNSFQFGNKIAKICQKPPVKNPIKSQPPPPTMSGFKNLKTLTVLDMDTLEYLDELRACVGNSSATLRSLTLSFSEALVAKSRKPQPDPHSDDDSDQEDEFGQVNPPPGTASINPALGASDPNGPSRLIKALEEKKMQESALGRILGVESVAPKPKPVVPKLKVEKPMPEEDPRRRFIQNLTLIASKLMSHVQPGSDLSTEGAKTLEMIEEAARQYLASNEKGKGKDKGKDPASSVEITTNSTPASLTASGEDGAVAVMSSAVLPEEAGLFDAPDTKRSVKDESGCSNPEDINVEEPDDQDLLIDFDVSTDTVAEDDLPVALAGDEAETEIAGSLVETMERFQNELAGIEQSIRELSLAFSVDPLATSVMQQNESLAKKLNKLRDEIISDMKDMDVTFFTQALTKIERITRSNVELLTNMRDPEMKKKQKTLHDALETQETQMSAYIRNTRGLTLESLSIYLIPIKASIISRCIDLNVLQSITLLNVGPQAPFWNLVAKENLIMPLPIQKIHTDNVTIPLLLCLSGLDKLSELILLERATKERGESTAAKSVVTVEDIRKMVLRKHASNLRVLVIRNDNPNHDWQLNIKTIMVLCRRAKKLEELGCSFGTPAMHTLLQYMSGLSSLRVLHTITFHNEDNCTWVMREFRKFTVDIISQNPDMKLEYLALEKSVERLVRRKPMPKPKSDKGKAIDLDWTSAKALAELIMGSNAGSWGDESKYDFQDSDDDDEGIVQTGLRVETVDSVRFSQVTGVRIFERAVITGKL</sequence>
<name>K1X3A7_MARBU</name>
<accession>K1X3A7</accession>
<dbReference type="InterPro" id="IPR036047">
    <property type="entry name" value="F-box-like_dom_sf"/>
</dbReference>
<dbReference type="Proteomes" id="UP000006753">
    <property type="component" value="Unassembled WGS sequence"/>
</dbReference>
<organism evidence="4 5">
    <name type="scientific">Marssonina brunnea f. sp. multigermtubi (strain MB_m1)</name>
    <name type="common">Marssonina leaf spot fungus</name>
    <dbReference type="NCBI Taxonomy" id="1072389"/>
    <lineage>
        <taxon>Eukaryota</taxon>
        <taxon>Fungi</taxon>
        <taxon>Dikarya</taxon>
        <taxon>Ascomycota</taxon>
        <taxon>Pezizomycotina</taxon>
        <taxon>Leotiomycetes</taxon>
        <taxon>Helotiales</taxon>
        <taxon>Drepanopezizaceae</taxon>
        <taxon>Drepanopeziza</taxon>
    </lineage>
</organism>
<feature type="coiled-coil region" evidence="1">
    <location>
        <begin position="628"/>
        <end position="675"/>
    </location>
</feature>
<feature type="region of interest" description="Disordered" evidence="2">
    <location>
        <begin position="65"/>
        <end position="86"/>
    </location>
</feature>
<dbReference type="InterPro" id="IPR001810">
    <property type="entry name" value="F-box_dom"/>
</dbReference>
<feature type="region of interest" description="Disordered" evidence="2">
    <location>
        <begin position="506"/>
        <end position="540"/>
    </location>
</feature>
<protein>
    <submittedName>
        <fullName evidence="4">F-box domain-containing protein</fullName>
    </submittedName>
</protein>
<dbReference type="PROSITE" id="PS50181">
    <property type="entry name" value="FBOX"/>
    <property type="match status" value="1"/>
</dbReference>
<feature type="region of interest" description="Disordered" evidence="2">
    <location>
        <begin position="562"/>
        <end position="584"/>
    </location>
</feature>
<feature type="compositionally biased region" description="Low complexity" evidence="2">
    <location>
        <begin position="65"/>
        <end position="81"/>
    </location>
</feature>
<dbReference type="Pfam" id="PF00646">
    <property type="entry name" value="F-box"/>
    <property type="match status" value="1"/>
</dbReference>
<dbReference type="HOGENOM" id="CLU_008260_0_0_1"/>
<evidence type="ECO:0000256" key="2">
    <source>
        <dbReference type="SAM" id="MobiDB-lite"/>
    </source>
</evidence>
<gene>
    <name evidence="4" type="ORF">MBM_01648</name>
</gene>
<feature type="compositionally biased region" description="Basic and acidic residues" evidence="2">
    <location>
        <begin position="563"/>
        <end position="573"/>
    </location>
</feature>
<dbReference type="SUPFAM" id="SSF81383">
    <property type="entry name" value="F-box domain"/>
    <property type="match status" value="1"/>
</dbReference>
<evidence type="ECO:0000313" key="4">
    <source>
        <dbReference type="EMBL" id="EKD19696.1"/>
    </source>
</evidence>
<dbReference type="OrthoDB" id="4200124at2759"/>
<dbReference type="EMBL" id="JH921430">
    <property type="protein sequence ID" value="EKD19696.1"/>
    <property type="molecule type" value="Genomic_DNA"/>
</dbReference>
<keyword evidence="1" id="KW-0175">Coiled coil</keyword>
<evidence type="ECO:0000256" key="1">
    <source>
        <dbReference type="SAM" id="Coils"/>
    </source>
</evidence>
<feature type="compositionally biased region" description="Basic and acidic residues" evidence="2">
    <location>
        <begin position="510"/>
        <end position="520"/>
    </location>
</feature>
<dbReference type="KEGG" id="mbe:MBM_01648"/>
<feature type="compositionally biased region" description="Polar residues" evidence="2">
    <location>
        <begin position="525"/>
        <end position="538"/>
    </location>
</feature>
<proteinExistence type="predicted"/>
<dbReference type="RefSeq" id="XP_007289537.1">
    <property type="nucleotide sequence ID" value="XM_007289475.1"/>
</dbReference>
<dbReference type="AlphaFoldDB" id="K1X3A7"/>
<evidence type="ECO:0000313" key="5">
    <source>
        <dbReference type="Proteomes" id="UP000006753"/>
    </source>
</evidence>
<dbReference type="OMA" id="LYRNFHI"/>
<dbReference type="InParanoid" id="K1X3A7"/>
<reference evidence="4 5" key="1">
    <citation type="journal article" date="2012" name="BMC Genomics">
        <title>Sequencing the genome of Marssonina brunnea reveals fungus-poplar co-evolution.</title>
        <authorList>
            <person name="Zhu S."/>
            <person name="Cao Y.-Z."/>
            <person name="Jiang C."/>
            <person name="Tan B.-Y."/>
            <person name="Wang Z."/>
            <person name="Feng S."/>
            <person name="Zhang L."/>
            <person name="Su X.-H."/>
            <person name="Brejova B."/>
            <person name="Vinar T."/>
            <person name="Xu M."/>
            <person name="Wang M.-X."/>
            <person name="Zhang S.-G."/>
            <person name="Huang M.-R."/>
            <person name="Wu R."/>
            <person name="Zhou Y."/>
        </authorList>
    </citation>
    <scope>NUCLEOTIDE SEQUENCE [LARGE SCALE GENOMIC DNA]</scope>
    <source>
        <strain evidence="4 5">MB_m1</strain>
    </source>
</reference>